<dbReference type="AlphaFoldDB" id="A0A419I2T1"/>
<keyword evidence="3" id="KW-1185">Reference proteome</keyword>
<evidence type="ECO:0000313" key="3">
    <source>
        <dbReference type="Proteomes" id="UP000285112"/>
    </source>
</evidence>
<feature type="compositionally biased region" description="Basic and acidic residues" evidence="1">
    <location>
        <begin position="24"/>
        <end position="37"/>
    </location>
</feature>
<reference evidence="2 3" key="1">
    <citation type="submission" date="2018-09" db="EMBL/GenBank/DDBJ databases">
        <title>YIM PH 21725 draft genome.</title>
        <authorList>
            <person name="Miao C."/>
        </authorList>
    </citation>
    <scope>NUCLEOTIDE SEQUENCE [LARGE SCALE GENOMIC DNA]</scope>
    <source>
        <strain evidence="3">YIM PH21725</strain>
    </source>
</reference>
<feature type="compositionally biased region" description="Gly residues" evidence="1">
    <location>
        <begin position="11"/>
        <end position="23"/>
    </location>
</feature>
<comment type="caution">
    <text evidence="2">The sequence shown here is derived from an EMBL/GenBank/DDBJ whole genome shotgun (WGS) entry which is preliminary data.</text>
</comment>
<accession>A0A419I2T1</accession>
<proteinExistence type="predicted"/>
<feature type="region of interest" description="Disordered" evidence="1">
    <location>
        <begin position="1"/>
        <end position="38"/>
    </location>
</feature>
<sequence length="61" mass="6032">MGAAGTHGRAGSPGMGSGGMGRSGKGDEDTEHKRADYLLEADPDDALIGTLPKAAPPVIGL</sequence>
<protein>
    <submittedName>
        <fullName evidence="2">Uncharacterized protein</fullName>
    </submittedName>
</protein>
<organism evidence="2 3">
    <name type="scientific">Amycolatopsis panacis</name>
    <dbReference type="NCBI Taxonomy" id="2340917"/>
    <lineage>
        <taxon>Bacteria</taxon>
        <taxon>Bacillati</taxon>
        <taxon>Actinomycetota</taxon>
        <taxon>Actinomycetes</taxon>
        <taxon>Pseudonocardiales</taxon>
        <taxon>Pseudonocardiaceae</taxon>
        <taxon>Amycolatopsis</taxon>
    </lineage>
</organism>
<dbReference type="EMBL" id="QZFV01000087">
    <property type="protein sequence ID" value="RJQ84340.1"/>
    <property type="molecule type" value="Genomic_DNA"/>
</dbReference>
<dbReference type="Proteomes" id="UP000285112">
    <property type="component" value="Unassembled WGS sequence"/>
</dbReference>
<gene>
    <name evidence="2" type="ORF">D5S19_16955</name>
</gene>
<name>A0A419I2T1_9PSEU</name>
<evidence type="ECO:0000313" key="2">
    <source>
        <dbReference type="EMBL" id="RJQ84340.1"/>
    </source>
</evidence>
<evidence type="ECO:0000256" key="1">
    <source>
        <dbReference type="SAM" id="MobiDB-lite"/>
    </source>
</evidence>